<reference evidence="1" key="1">
    <citation type="submission" date="2014-11" db="EMBL/GenBank/DDBJ databases">
        <authorList>
            <person name="Amaro Gonzalez C."/>
        </authorList>
    </citation>
    <scope>NUCLEOTIDE SEQUENCE</scope>
</reference>
<sequence length="45" mass="5258">MTFYVQTSYCLAEAYNCEAVFLVWEENKRAHVQELRVDLVVANGF</sequence>
<dbReference type="EMBL" id="GBXM01066686">
    <property type="protein sequence ID" value="JAH41891.1"/>
    <property type="molecule type" value="Transcribed_RNA"/>
</dbReference>
<organism evidence="1">
    <name type="scientific">Anguilla anguilla</name>
    <name type="common">European freshwater eel</name>
    <name type="synonym">Muraena anguilla</name>
    <dbReference type="NCBI Taxonomy" id="7936"/>
    <lineage>
        <taxon>Eukaryota</taxon>
        <taxon>Metazoa</taxon>
        <taxon>Chordata</taxon>
        <taxon>Craniata</taxon>
        <taxon>Vertebrata</taxon>
        <taxon>Euteleostomi</taxon>
        <taxon>Actinopterygii</taxon>
        <taxon>Neopterygii</taxon>
        <taxon>Teleostei</taxon>
        <taxon>Anguilliformes</taxon>
        <taxon>Anguillidae</taxon>
        <taxon>Anguilla</taxon>
    </lineage>
</organism>
<accession>A0A0E9SKQ4</accession>
<dbReference type="AlphaFoldDB" id="A0A0E9SKQ4"/>
<proteinExistence type="predicted"/>
<reference evidence="1" key="2">
    <citation type="journal article" date="2015" name="Fish Shellfish Immunol.">
        <title>Early steps in the European eel (Anguilla anguilla)-Vibrio vulnificus interaction in the gills: Role of the RtxA13 toxin.</title>
        <authorList>
            <person name="Callol A."/>
            <person name="Pajuelo D."/>
            <person name="Ebbesson L."/>
            <person name="Teles M."/>
            <person name="MacKenzie S."/>
            <person name="Amaro C."/>
        </authorList>
    </citation>
    <scope>NUCLEOTIDE SEQUENCE</scope>
</reference>
<protein>
    <submittedName>
        <fullName evidence="1">Uncharacterized protein</fullName>
    </submittedName>
</protein>
<name>A0A0E9SKQ4_ANGAN</name>
<evidence type="ECO:0000313" key="1">
    <source>
        <dbReference type="EMBL" id="JAH41891.1"/>
    </source>
</evidence>